<dbReference type="EMBL" id="QKKS01000050">
    <property type="protein sequence ID" value="RBM75058.1"/>
    <property type="molecule type" value="Genomic_DNA"/>
</dbReference>
<dbReference type="Proteomes" id="UP000252427">
    <property type="component" value="Unassembled WGS sequence"/>
</dbReference>
<reference evidence="3 4" key="1">
    <citation type="submission" date="2018-06" db="EMBL/GenBank/DDBJ databases">
        <title>Draft genome sequences of nine Vibrio sp. clinical isolates from across the United States representing the closest known relative of Vibrio cholerae.</title>
        <authorList>
            <person name="Islam M.T."/>
            <person name="Liang K."/>
            <person name="Im M.S."/>
            <person name="Winkjer J."/>
            <person name="Busby S."/>
            <person name="Batra D."/>
            <person name="Rowe L."/>
            <person name="Tarr C.L."/>
            <person name="Boucher Y."/>
        </authorList>
    </citation>
    <scope>NUCLEOTIDE SEQUENCE [LARGE SCALE GENOMIC DNA]</scope>
    <source>
        <strain evidence="1 4">2016V-1111</strain>
        <strain evidence="2 3">2016V-1114</strain>
    </source>
</reference>
<dbReference type="RefSeq" id="WP_057645481.1">
    <property type="nucleotide sequence ID" value="NZ_CAWNVX010000026.1"/>
</dbReference>
<gene>
    <name evidence="1" type="ORF">DLR69_12610</name>
    <name evidence="2" type="ORF">DLR70_16790</name>
</gene>
<organism evidence="2 3">
    <name type="scientific">Vibrio paracholerae</name>
    <dbReference type="NCBI Taxonomy" id="650003"/>
    <lineage>
        <taxon>Bacteria</taxon>
        <taxon>Pseudomonadati</taxon>
        <taxon>Pseudomonadota</taxon>
        <taxon>Gammaproteobacteria</taxon>
        <taxon>Vibrionales</taxon>
        <taxon>Vibrionaceae</taxon>
        <taxon>Vibrio</taxon>
    </lineage>
</organism>
<accession>A0AAX1QN27</accession>
<evidence type="ECO:0000313" key="1">
    <source>
        <dbReference type="EMBL" id="RBM53626.1"/>
    </source>
</evidence>
<keyword evidence="4" id="KW-1185">Reference proteome</keyword>
<dbReference type="EMBL" id="QKKR01000025">
    <property type="protein sequence ID" value="RBM53626.1"/>
    <property type="molecule type" value="Genomic_DNA"/>
</dbReference>
<protein>
    <submittedName>
        <fullName evidence="2">EscI/YscI/HrpB family type III secretion system inner rod protein</fullName>
    </submittedName>
</protein>
<dbReference type="AlphaFoldDB" id="A0AAX1QN27"/>
<comment type="caution">
    <text evidence="2">The sequence shown here is derived from an EMBL/GenBank/DDBJ whole genome shotgun (WGS) entry which is preliminary data.</text>
</comment>
<evidence type="ECO:0000313" key="4">
    <source>
        <dbReference type="Proteomes" id="UP000252488"/>
    </source>
</evidence>
<proteinExistence type="predicted"/>
<name>A0AAX1QN27_9VIBR</name>
<sequence>MFDFSLQGVQAVKPSVLEETFNNVGEGFEDILSTLEQIRGHGDMSAVDALRLQQDVFRYSMFQEVVSKIASKSATAINEVMKAQ</sequence>
<dbReference type="Proteomes" id="UP000252488">
    <property type="component" value="Unassembled WGS sequence"/>
</dbReference>
<evidence type="ECO:0000313" key="2">
    <source>
        <dbReference type="EMBL" id="RBM75058.1"/>
    </source>
</evidence>
<evidence type="ECO:0000313" key="3">
    <source>
        <dbReference type="Proteomes" id="UP000252427"/>
    </source>
</evidence>